<sequence>MAPRVTPEFDKTSRPSSAYEIDKEAMFNGYNRKIKVLTIGAGLSGIMMAYNIQKHCQNVEHVVYDKNHDIGGTWLENRYPNCACDAPSHSYIFNFAPNVGITLSCPPWEGGCIDVKMDTDIFGSPSGTTSIHMPQTVCEVFDLRKYMTFNTRVTGAYWEEACGQWRVELSQTAPDGSQIVIEEKCHVLLNASGFLNKYKWPDIPGLDEFTGRLIHTAAWPKDYQEEQWKGENVVVIGSGASSIQTVPGMQPHVKHMDVFVRTGTWFAAIAGNQGGNSAYSDEEKEKFRSDPQALVEHCKSWEDQINALWGMFYKGSPAQAAVRQIHLFAFIMKTNKIIGFLPSFGVGCRRMTPADPFMAAIQQDNVDVHFTAVTEFTADGLIGEDGTERRADTIICATGFDTSYRPKFPLVGQGGVDLREKWKTHPESYLGLAVPG</sequence>
<dbReference type="PANTHER" id="PTHR42877">
    <property type="entry name" value="L-ORNITHINE N(5)-MONOOXYGENASE-RELATED"/>
    <property type="match status" value="1"/>
</dbReference>
<evidence type="ECO:0000256" key="1">
    <source>
        <dbReference type="ARBA" id="ARBA00001974"/>
    </source>
</evidence>
<evidence type="ECO:0000256" key="2">
    <source>
        <dbReference type="ARBA" id="ARBA00010139"/>
    </source>
</evidence>
<dbReference type="GeneID" id="9582100"/>
<comment type="cofactor">
    <cofactor evidence="1">
        <name>FAD</name>
        <dbReference type="ChEBI" id="CHEBI:57692"/>
    </cofactor>
</comment>
<dbReference type="KEGG" id="tve:TRV_06953"/>
<dbReference type="InterPro" id="IPR036188">
    <property type="entry name" value="FAD/NAD-bd_sf"/>
</dbReference>
<dbReference type="SUPFAM" id="SSF51905">
    <property type="entry name" value="FAD/NAD(P)-binding domain"/>
    <property type="match status" value="1"/>
</dbReference>
<dbReference type="AlphaFoldDB" id="D4DIE5"/>
<reference evidence="4" key="1">
    <citation type="journal article" date="2011" name="Genome Biol.">
        <title>Comparative and functional genomics provide insights into the pathogenicity of dermatophytic fungi.</title>
        <authorList>
            <person name="Burmester A."/>
            <person name="Shelest E."/>
            <person name="Gloeckner G."/>
            <person name="Heddergott C."/>
            <person name="Schindler S."/>
            <person name="Staib P."/>
            <person name="Heidel A."/>
            <person name="Felder M."/>
            <person name="Petzold A."/>
            <person name="Szafranski K."/>
            <person name="Feuermann M."/>
            <person name="Pedruzzi I."/>
            <person name="Priebe S."/>
            <person name="Groth M."/>
            <person name="Winkler R."/>
            <person name="Li W."/>
            <person name="Kniemeyer O."/>
            <person name="Schroeckh V."/>
            <person name="Hertweck C."/>
            <person name="Hube B."/>
            <person name="White T.C."/>
            <person name="Platzer M."/>
            <person name="Guthke R."/>
            <person name="Heitman J."/>
            <person name="Woestemeyer J."/>
            <person name="Zipfel P.F."/>
            <person name="Monod M."/>
            <person name="Brakhage A.A."/>
        </authorList>
    </citation>
    <scope>NUCLEOTIDE SEQUENCE [LARGE SCALE GENOMIC DNA]</scope>
    <source>
        <strain evidence="4">HKI 0517</strain>
    </source>
</reference>
<organism evidence="3 4">
    <name type="scientific">Trichophyton verrucosum (strain HKI 0517)</name>
    <dbReference type="NCBI Taxonomy" id="663202"/>
    <lineage>
        <taxon>Eukaryota</taxon>
        <taxon>Fungi</taxon>
        <taxon>Dikarya</taxon>
        <taxon>Ascomycota</taxon>
        <taxon>Pezizomycotina</taxon>
        <taxon>Eurotiomycetes</taxon>
        <taxon>Eurotiomycetidae</taxon>
        <taxon>Onygenales</taxon>
        <taxon>Arthrodermataceae</taxon>
        <taxon>Trichophyton</taxon>
    </lineage>
</organism>
<name>D4DIE5_TRIVH</name>
<comment type="caution">
    <text evidence="3">The sequence shown here is derived from an EMBL/GenBank/DDBJ whole genome shotgun (WGS) entry which is preliminary data.</text>
</comment>
<proteinExistence type="inferred from homology"/>
<dbReference type="Proteomes" id="UP000008383">
    <property type="component" value="Unassembled WGS sequence"/>
</dbReference>
<gene>
    <name evidence="3" type="ORF">TRV_06953</name>
</gene>
<keyword evidence="4" id="KW-1185">Reference proteome</keyword>
<evidence type="ECO:0008006" key="5">
    <source>
        <dbReference type="Google" id="ProtNLM"/>
    </source>
</evidence>
<evidence type="ECO:0000313" key="3">
    <source>
        <dbReference type="EMBL" id="EFE38297.1"/>
    </source>
</evidence>
<dbReference type="EMBL" id="ACYE01000406">
    <property type="protein sequence ID" value="EFE38297.1"/>
    <property type="molecule type" value="Genomic_DNA"/>
</dbReference>
<comment type="similarity">
    <text evidence="2">Belongs to the FAD-binding monooxygenase family.</text>
</comment>
<dbReference type="PANTHER" id="PTHR42877:SF1">
    <property type="entry name" value="FAD-BINDING MONOOXYGENASE STCW"/>
    <property type="match status" value="1"/>
</dbReference>
<dbReference type="OrthoDB" id="74360at2759"/>
<dbReference type="RefSeq" id="XP_003018942.1">
    <property type="nucleotide sequence ID" value="XM_003018896.1"/>
</dbReference>
<dbReference type="Gene3D" id="3.50.50.60">
    <property type="entry name" value="FAD/NAD(P)-binding domain"/>
    <property type="match status" value="2"/>
</dbReference>
<dbReference type="Pfam" id="PF13450">
    <property type="entry name" value="NAD_binding_8"/>
    <property type="match status" value="1"/>
</dbReference>
<accession>D4DIE5</accession>
<dbReference type="InterPro" id="IPR051209">
    <property type="entry name" value="FAD-bind_Monooxygenase_sf"/>
</dbReference>
<protein>
    <recommendedName>
        <fullName evidence="5">Monooxygenase</fullName>
    </recommendedName>
</protein>
<dbReference type="HOGENOM" id="CLU_006937_3_2_1"/>
<evidence type="ECO:0000313" key="4">
    <source>
        <dbReference type="Proteomes" id="UP000008383"/>
    </source>
</evidence>